<evidence type="ECO:0000259" key="2">
    <source>
        <dbReference type="PROSITE" id="PS51782"/>
    </source>
</evidence>
<protein>
    <recommendedName>
        <fullName evidence="2">LysM domain-containing protein</fullName>
    </recommendedName>
</protein>
<evidence type="ECO:0000313" key="4">
    <source>
        <dbReference type="Proteomes" id="UP000677082"/>
    </source>
</evidence>
<dbReference type="Pfam" id="PF13539">
    <property type="entry name" value="Peptidase_M15_4"/>
    <property type="match status" value="1"/>
</dbReference>
<dbReference type="InterPro" id="IPR036779">
    <property type="entry name" value="LysM_dom_sf"/>
</dbReference>
<keyword evidence="4" id="KW-1185">Reference proteome</keyword>
<dbReference type="InterPro" id="IPR039561">
    <property type="entry name" value="Peptidase_M15C"/>
</dbReference>
<reference evidence="3 4" key="1">
    <citation type="submission" date="2021-03" db="EMBL/GenBank/DDBJ databases">
        <title>Whole genome shotgun sequence of Actinoplanes toevensis NBRC 105298.</title>
        <authorList>
            <person name="Komaki H."/>
            <person name="Tamura T."/>
        </authorList>
    </citation>
    <scope>NUCLEOTIDE SEQUENCE [LARGE SCALE GENOMIC DNA]</scope>
    <source>
        <strain evidence="3 4">NBRC 105298</strain>
    </source>
</reference>
<evidence type="ECO:0000313" key="3">
    <source>
        <dbReference type="EMBL" id="GIM96576.1"/>
    </source>
</evidence>
<dbReference type="Proteomes" id="UP000677082">
    <property type="component" value="Unassembled WGS sequence"/>
</dbReference>
<dbReference type="PROSITE" id="PS51782">
    <property type="entry name" value="LYSM"/>
    <property type="match status" value="1"/>
</dbReference>
<accession>A0A919WAD9</accession>
<comment type="caution">
    <text evidence="3">The sequence shown here is derived from an EMBL/GenBank/DDBJ whole genome shotgun (WGS) entry which is preliminary data.</text>
</comment>
<sequence>MRFSISDYSVSPKGKGWKNGWPEDRSRDMARVRADRSGTKVNVHKRIAALVDLLLDETERRGYRLDPKRCGGYVNRPIKNTKKASNHSWGLAVDLNWDKNPERFDGVLRTNLPPWVGPMWNRFGFAWGGNYSGRHKDPMHFEFMGSPDDADDMLSKARRDLGHMKPDTPEKYPVKSGDTLSTIARRLNIPGGWQALYRLNRDAIGPDPDLIPVGLVLRLP</sequence>
<gene>
    <name evidence="3" type="ORF">Ato02nite_083690</name>
</gene>
<dbReference type="SMART" id="SM00257">
    <property type="entry name" value="LysM"/>
    <property type="match status" value="1"/>
</dbReference>
<dbReference type="SUPFAM" id="SSF55166">
    <property type="entry name" value="Hedgehog/DD-peptidase"/>
    <property type="match status" value="1"/>
</dbReference>
<dbReference type="Gene3D" id="3.30.1380.10">
    <property type="match status" value="1"/>
</dbReference>
<organism evidence="3 4">
    <name type="scientific">Paractinoplanes toevensis</name>
    <dbReference type="NCBI Taxonomy" id="571911"/>
    <lineage>
        <taxon>Bacteria</taxon>
        <taxon>Bacillati</taxon>
        <taxon>Actinomycetota</taxon>
        <taxon>Actinomycetes</taxon>
        <taxon>Micromonosporales</taxon>
        <taxon>Micromonosporaceae</taxon>
        <taxon>Paractinoplanes</taxon>
    </lineage>
</organism>
<dbReference type="GO" id="GO:0008233">
    <property type="term" value="F:peptidase activity"/>
    <property type="evidence" value="ECO:0007669"/>
    <property type="project" value="InterPro"/>
</dbReference>
<feature type="domain" description="LysM" evidence="2">
    <location>
        <begin position="170"/>
        <end position="219"/>
    </location>
</feature>
<dbReference type="AlphaFoldDB" id="A0A919WAD9"/>
<name>A0A919WAD9_9ACTN</name>
<dbReference type="EMBL" id="BOQN01000121">
    <property type="protein sequence ID" value="GIM96576.1"/>
    <property type="molecule type" value="Genomic_DNA"/>
</dbReference>
<evidence type="ECO:0000256" key="1">
    <source>
        <dbReference type="SAM" id="MobiDB-lite"/>
    </source>
</evidence>
<proteinExistence type="predicted"/>
<dbReference type="RefSeq" id="WP_281419890.1">
    <property type="nucleotide sequence ID" value="NZ_BOQN01000121.1"/>
</dbReference>
<dbReference type="SUPFAM" id="SSF54106">
    <property type="entry name" value="LysM domain"/>
    <property type="match status" value="1"/>
</dbReference>
<dbReference type="InterPro" id="IPR018392">
    <property type="entry name" value="LysM"/>
</dbReference>
<dbReference type="Gene3D" id="3.10.350.10">
    <property type="entry name" value="LysM domain"/>
    <property type="match status" value="1"/>
</dbReference>
<dbReference type="CDD" id="cd00118">
    <property type="entry name" value="LysM"/>
    <property type="match status" value="1"/>
</dbReference>
<feature type="region of interest" description="Disordered" evidence="1">
    <location>
        <begin position="1"/>
        <end position="24"/>
    </location>
</feature>
<dbReference type="InterPro" id="IPR009045">
    <property type="entry name" value="Zn_M74/Hedgehog-like"/>
</dbReference>
<dbReference type="Pfam" id="PF01476">
    <property type="entry name" value="LysM"/>
    <property type="match status" value="1"/>
</dbReference>